<dbReference type="PANTHER" id="PTHR12227">
    <property type="entry name" value="GLYCERATE KINASE"/>
    <property type="match status" value="1"/>
</dbReference>
<dbReference type="SUPFAM" id="SSF82544">
    <property type="entry name" value="GckA/TtuD-like"/>
    <property type="match status" value="2"/>
</dbReference>
<accession>A0A834K3T0</accession>
<dbReference type="GO" id="GO:0008887">
    <property type="term" value="F:glycerate kinase activity"/>
    <property type="evidence" value="ECO:0007669"/>
    <property type="project" value="UniProtKB-EC"/>
</dbReference>
<evidence type="ECO:0000256" key="3">
    <source>
        <dbReference type="ARBA" id="ARBA00012101"/>
    </source>
</evidence>
<protein>
    <recommendedName>
        <fullName evidence="4">Glycerate kinase</fullName>
        <ecNumber evidence="3">2.7.1.31</ecNumber>
    </recommendedName>
</protein>
<evidence type="ECO:0000256" key="4">
    <source>
        <dbReference type="ARBA" id="ARBA00020720"/>
    </source>
</evidence>
<evidence type="ECO:0000256" key="6">
    <source>
        <dbReference type="ARBA" id="ARBA00022741"/>
    </source>
</evidence>
<dbReference type="EC" id="2.7.1.31" evidence="3"/>
<gene>
    <name evidence="11" type="ORF">HZH68_008093</name>
</gene>
<dbReference type="EMBL" id="JACSDZ010000007">
    <property type="protein sequence ID" value="KAF7399501.1"/>
    <property type="molecule type" value="Genomic_DNA"/>
</dbReference>
<dbReference type="FunFam" id="3.40.50.10180:FF:000001">
    <property type="entry name" value="Glycerate kinase"/>
    <property type="match status" value="1"/>
</dbReference>
<evidence type="ECO:0000259" key="9">
    <source>
        <dbReference type="Pfam" id="PF05161"/>
    </source>
</evidence>
<dbReference type="PANTHER" id="PTHR12227:SF0">
    <property type="entry name" value="GLYCERATE KINASE"/>
    <property type="match status" value="1"/>
</dbReference>
<dbReference type="GO" id="GO:0005524">
    <property type="term" value="F:ATP binding"/>
    <property type="evidence" value="ECO:0007669"/>
    <property type="project" value="UniProtKB-KW"/>
</dbReference>
<sequence>MATKILLDEVRSNLKAIFLSAIKAVSPKRIIKDKVKLENETLYVENNSFLIGEKVYLVGFGKAVMNMAIELENILGNRLVKGIVSVPEISKDSIWTFDETSSFPNQKTTALQFQEGTVHNQPDNRSLNTTHDIIDLVESLTKTDTLIVLISGGGSALLYMPRPTIDSEDKIRLCKELQNSGADITEVNILRRKLSMVKGGGLARMAYPASIISLIISDIIDDPIDLIASGPTVYNPKSPEEVIAVLKKYNLFKTVESDLKYIITSTETFNDAPLLDSEKKFKHVNNIILANNMTAIEGARLEALRKKIVPIILQNNIKGDVHDVSLAYVHVTNLICLALNKTLTIEDFITSIDKSEIISLEAEKVKEIYSLIENVNHNGVVLIGAGEPTVKVTGTGKGGRNQELALYFSLDWLAKVKSNPLLAAYDVVIFSGGTDGQDGPTDAAGAFGYPAFAPMVYELLAILKSRRTQEIATFHSKKADKIADDVIPQDPCKRYLLSDYLKPISTKLTNQESNKITDEIDDIELLDIHEYEKKYKTELMIMEVERIIPENVLTENDSYNFFSRFMKGENLIKTGFTGTNVMDLHFIYIKKRDCMCEMNPKEEDLTVTSLDDHDLHIDPATIERHKSLRMQDFFKKDILDKAITRKIDIEKLNIKIIDENLRDPCCNKERKLPVIKTE</sequence>
<dbReference type="GO" id="GO:0005737">
    <property type="term" value="C:cytoplasm"/>
    <property type="evidence" value="ECO:0007669"/>
    <property type="project" value="TreeGrafter"/>
</dbReference>
<dbReference type="Pfam" id="PF13660">
    <property type="entry name" value="DUF4147"/>
    <property type="match status" value="1"/>
</dbReference>
<keyword evidence="12" id="KW-1185">Reference proteome</keyword>
<keyword evidence="7" id="KW-0418">Kinase</keyword>
<dbReference type="InterPro" id="IPR007835">
    <property type="entry name" value="MOFRL"/>
</dbReference>
<comment type="similarity">
    <text evidence="2">Belongs to the glycerate kinase type-2 family.</text>
</comment>
<dbReference type="Proteomes" id="UP000617340">
    <property type="component" value="Unassembled WGS sequence"/>
</dbReference>
<keyword evidence="5" id="KW-0808">Transferase</keyword>
<comment type="caution">
    <text evidence="11">The sequence shown here is derived from an EMBL/GenBank/DDBJ whole genome shotgun (WGS) entry which is preliminary data.</text>
</comment>
<feature type="domain" description="MOFRL" evidence="9">
    <location>
        <begin position="380"/>
        <end position="451"/>
    </location>
</feature>
<evidence type="ECO:0000256" key="1">
    <source>
        <dbReference type="ARBA" id="ARBA00000694"/>
    </source>
</evidence>
<comment type="catalytic activity">
    <reaction evidence="1">
        <text>(R)-glycerate + ATP = (2R)-3-phosphoglycerate + ADP + H(+)</text>
        <dbReference type="Rhea" id="RHEA:23516"/>
        <dbReference type="ChEBI" id="CHEBI:15378"/>
        <dbReference type="ChEBI" id="CHEBI:16659"/>
        <dbReference type="ChEBI" id="CHEBI:30616"/>
        <dbReference type="ChEBI" id="CHEBI:58272"/>
        <dbReference type="ChEBI" id="CHEBI:456216"/>
        <dbReference type="EC" id="2.7.1.31"/>
    </reaction>
</comment>
<proteinExistence type="inferred from homology"/>
<reference evidence="11" key="1">
    <citation type="journal article" date="2020" name="G3 (Bethesda)">
        <title>High-Quality Assemblies for Three Invasive Social Wasps from the &lt;i&gt;Vespula&lt;/i&gt; Genus.</title>
        <authorList>
            <person name="Harrop T.W.R."/>
            <person name="Guhlin J."/>
            <person name="McLaughlin G.M."/>
            <person name="Permina E."/>
            <person name="Stockwell P."/>
            <person name="Gilligan J."/>
            <person name="Le Lec M.F."/>
            <person name="Gruber M.A.M."/>
            <person name="Quinn O."/>
            <person name="Lovegrove M."/>
            <person name="Duncan E.J."/>
            <person name="Remnant E.J."/>
            <person name="Van Eeckhoven J."/>
            <person name="Graham B."/>
            <person name="Knapp R.A."/>
            <person name="Langford K.W."/>
            <person name="Kronenberg Z."/>
            <person name="Press M.O."/>
            <person name="Eacker S.M."/>
            <person name="Wilson-Rankin E.E."/>
            <person name="Purcell J."/>
            <person name="Lester P.J."/>
            <person name="Dearden P.K."/>
        </authorList>
    </citation>
    <scope>NUCLEOTIDE SEQUENCE</scope>
    <source>
        <strain evidence="11">Linc-1</strain>
    </source>
</reference>
<evidence type="ECO:0000259" key="10">
    <source>
        <dbReference type="Pfam" id="PF13660"/>
    </source>
</evidence>
<dbReference type="InterPro" id="IPR038614">
    <property type="entry name" value="GK_N_sf"/>
</dbReference>
<dbReference type="InterPro" id="IPR037035">
    <property type="entry name" value="GK-like_C_sf"/>
</dbReference>
<keyword evidence="6" id="KW-0547">Nucleotide-binding</keyword>
<evidence type="ECO:0000256" key="8">
    <source>
        <dbReference type="ARBA" id="ARBA00022840"/>
    </source>
</evidence>
<feature type="domain" description="MOFRL-associated" evidence="10">
    <location>
        <begin position="14"/>
        <end position="260"/>
    </location>
</feature>
<evidence type="ECO:0000313" key="11">
    <source>
        <dbReference type="EMBL" id="KAF7399501.1"/>
    </source>
</evidence>
<evidence type="ECO:0000256" key="2">
    <source>
        <dbReference type="ARBA" id="ARBA00005393"/>
    </source>
</evidence>
<evidence type="ECO:0000256" key="5">
    <source>
        <dbReference type="ARBA" id="ARBA00022679"/>
    </source>
</evidence>
<dbReference type="Gene3D" id="3.40.1480.10">
    <property type="entry name" value="MOFRL domain"/>
    <property type="match status" value="2"/>
</dbReference>
<dbReference type="Pfam" id="PF05161">
    <property type="entry name" value="MOFRL"/>
    <property type="match status" value="1"/>
</dbReference>
<evidence type="ECO:0000313" key="12">
    <source>
        <dbReference type="Proteomes" id="UP000617340"/>
    </source>
</evidence>
<dbReference type="InterPro" id="IPR025286">
    <property type="entry name" value="MOFRL_assoc_dom"/>
</dbReference>
<evidence type="ECO:0000256" key="7">
    <source>
        <dbReference type="ARBA" id="ARBA00022777"/>
    </source>
</evidence>
<dbReference type="InterPro" id="IPR039760">
    <property type="entry name" value="MOFRL_protein"/>
</dbReference>
<dbReference type="Gene3D" id="3.40.50.10180">
    <property type="entry name" value="Glycerate kinase, MOFRL-like N-terminal domain"/>
    <property type="match status" value="1"/>
</dbReference>
<keyword evidence="8" id="KW-0067">ATP-binding</keyword>
<organism evidence="11 12">
    <name type="scientific">Vespula germanica</name>
    <name type="common">German yellow jacket</name>
    <name type="synonym">Paravespula germanica</name>
    <dbReference type="NCBI Taxonomy" id="30212"/>
    <lineage>
        <taxon>Eukaryota</taxon>
        <taxon>Metazoa</taxon>
        <taxon>Ecdysozoa</taxon>
        <taxon>Arthropoda</taxon>
        <taxon>Hexapoda</taxon>
        <taxon>Insecta</taxon>
        <taxon>Pterygota</taxon>
        <taxon>Neoptera</taxon>
        <taxon>Endopterygota</taxon>
        <taxon>Hymenoptera</taxon>
        <taxon>Apocrita</taxon>
        <taxon>Aculeata</taxon>
        <taxon>Vespoidea</taxon>
        <taxon>Vespidae</taxon>
        <taxon>Vespinae</taxon>
        <taxon>Vespula</taxon>
    </lineage>
</organism>
<dbReference type="AlphaFoldDB" id="A0A834K3T0"/>
<name>A0A834K3T0_VESGE</name>